<dbReference type="Gene3D" id="1.10.510.10">
    <property type="entry name" value="Transferase(Phosphotransferase) domain 1"/>
    <property type="match status" value="1"/>
</dbReference>
<comment type="catalytic activity">
    <reaction evidence="15">
        <text>L-tyrosyl-[protein] + ATP = O-phospho-L-tyrosyl-[protein] + ADP + H(+)</text>
        <dbReference type="Rhea" id="RHEA:10596"/>
        <dbReference type="Rhea" id="RHEA-COMP:10136"/>
        <dbReference type="Rhea" id="RHEA-COMP:20101"/>
        <dbReference type="ChEBI" id="CHEBI:15378"/>
        <dbReference type="ChEBI" id="CHEBI:30616"/>
        <dbReference type="ChEBI" id="CHEBI:46858"/>
        <dbReference type="ChEBI" id="CHEBI:61978"/>
        <dbReference type="ChEBI" id="CHEBI:456216"/>
        <dbReference type="EC" id="2.7.10.2"/>
    </reaction>
</comment>
<keyword evidence="10" id="KW-0829">Tyrosine-protein kinase</keyword>
<dbReference type="InterPro" id="IPR001245">
    <property type="entry name" value="Ser-Thr/Tyr_kinase_cat_dom"/>
</dbReference>
<dbReference type="CDD" id="cd13190">
    <property type="entry name" value="FERM_C_FAK1"/>
    <property type="match status" value="1"/>
</dbReference>
<dbReference type="InterPro" id="IPR049385">
    <property type="entry name" value="FAK1-like_FERM_C"/>
</dbReference>
<dbReference type="PROSITE" id="PS50057">
    <property type="entry name" value="FERM_3"/>
    <property type="match status" value="1"/>
</dbReference>
<keyword evidence="7 16" id="KW-0547">Nucleotide-binding</keyword>
<dbReference type="Gene3D" id="1.20.120.330">
    <property type="entry name" value="Nucleotidyltransferases domain 2"/>
    <property type="match status" value="1"/>
</dbReference>
<dbReference type="Gene3D" id="2.30.29.30">
    <property type="entry name" value="Pleckstrin-homology domain (PH domain)/Phosphotyrosine-binding domain (PTB)"/>
    <property type="match status" value="1"/>
</dbReference>
<dbReference type="InterPro" id="IPR014352">
    <property type="entry name" value="FERM/acyl-CoA-bd_prot_sf"/>
</dbReference>
<evidence type="ECO:0000256" key="6">
    <source>
        <dbReference type="ARBA" id="ARBA00022679"/>
    </source>
</evidence>
<dbReference type="Gene3D" id="1.20.5.540">
    <property type="entry name" value="Single helix bin"/>
    <property type="match status" value="1"/>
</dbReference>
<dbReference type="Pfam" id="PF07714">
    <property type="entry name" value="PK_Tyr_Ser-Thr"/>
    <property type="match status" value="1"/>
</dbReference>
<dbReference type="InterPro" id="IPR011993">
    <property type="entry name" value="PH-like_dom_sf"/>
</dbReference>
<evidence type="ECO:0000256" key="13">
    <source>
        <dbReference type="ARBA" id="ARBA00042078"/>
    </source>
</evidence>
<dbReference type="InterPro" id="IPR017441">
    <property type="entry name" value="Protein_kinase_ATP_BS"/>
</dbReference>
<evidence type="ECO:0000313" key="21">
    <source>
        <dbReference type="RefSeq" id="XP_070487178.1"/>
    </source>
</evidence>
<protein>
    <recommendedName>
        <fullName evidence="12">Focal adhesion kinase 1</fullName>
        <ecNumber evidence="3">2.7.10.2</ecNumber>
    </recommendedName>
    <alternativeName>
        <fullName evidence="13">Protein-tyrosine kinase 2</fullName>
    </alternativeName>
    <alternativeName>
        <fullName evidence="14">pp125FAK</fullName>
    </alternativeName>
</protein>
<evidence type="ECO:0000256" key="4">
    <source>
        <dbReference type="ARBA" id="ARBA00022473"/>
    </source>
</evidence>
<dbReference type="InterPro" id="IPR000719">
    <property type="entry name" value="Prot_kinase_dom"/>
</dbReference>
<keyword evidence="11" id="KW-0206">Cytoskeleton</keyword>
<organism evidence="20 21">
    <name type="scientific">Equus przewalskii</name>
    <name type="common">Przewalski's horse</name>
    <name type="synonym">Equus caballus przewalskii</name>
    <dbReference type="NCBI Taxonomy" id="9798"/>
    <lineage>
        <taxon>Eukaryota</taxon>
        <taxon>Metazoa</taxon>
        <taxon>Chordata</taxon>
        <taxon>Craniata</taxon>
        <taxon>Vertebrata</taxon>
        <taxon>Euteleostomi</taxon>
        <taxon>Mammalia</taxon>
        <taxon>Eutheria</taxon>
        <taxon>Laurasiatheria</taxon>
        <taxon>Perissodactyla</taxon>
        <taxon>Equidae</taxon>
        <taxon>Equus</taxon>
    </lineage>
</organism>
<dbReference type="Gene3D" id="1.20.80.10">
    <property type="match status" value="1"/>
</dbReference>
<dbReference type="Proteomes" id="UP001652662">
    <property type="component" value="Chromosome 8"/>
</dbReference>
<evidence type="ECO:0000256" key="14">
    <source>
        <dbReference type="ARBA" id="ARBA00043012"/>
    </source>
</evidence>
<gene>
    <name evidence="21 22" type="primary">PTK2</name>
</gene>
<keyword evidence="8 21" id="KW-0418">Kinase</keyword>
<feature type="binding site" evidence="16">
    <location>
        <position position="348"/>
    </location>
    <ligand>
        <name>ATP</name>
        <dbReference type="ChEBI" id="CHEBI:30616"/>
    </ligand>
</feature>
<evidence type="ECO:0000313" key="20">
    <source>
        <dbReference type="Proteomes" id="UP001652662"/>
    </source>
</evidence>
<dbReference type="Pfam" id="PF03623">
    <property type="entry name" value="Focal_AT"/>
    <property type="match status" value="1"/>
</dbReference>
<dbReference type="RefSeq" id="XP_070487178.1">
    <property type="nucleotide sequence ID" value="XM_070631077.1"/>
</dbReference>
<dbReference type="SUPFAM" id="SSF68993">
    <property type="entry name" value="FAT domain of focal adhesion kinase"/>
    <property type="match status" value="1"/>
</dbReference>
<keyword evidence="20" id="KW-1185">Reference proteome</keyword>
<dbReference type="CDD" id="cd05056">
    <property type="entry name" value="PTKc_FAK"/>
    <property type="match status" value="1"/>
</dbReference>
<feature type="compositionally biased region" description="Basic and acidic residues" evidence="17">
    <location>
        <begin position="731"/>
        <end position="743"/>
    </location>
</feature>
<dbReference type="RefSeq" id="XP_070487179.1">
    <property type="nucleotide sequence ID" value="XM_070631078.1"/>
</dbReference>
<dbReference type="SUPFAM" id="SSF47031">
    <property type="entry name" value="Second domain of FERM"/>
    <property type="match status" value="1"/>
</dbReference>
<keyword evidence="11" id="KW-0963">Cytoplasm</keyword>
<evidence type="ECO:0000256" key="1">
    <source>
        <dbReference type="ARBA" id="ARBA00004120"/>
    </source>
</evidence>
<dbReference type="PROSITE" id="PS50011">
    <property type="entry name" value="PROTEIN_KINASE_DOM"/>
    <property type="match status" value="1"/>
</dbReference>
<dbReference type="SUPFAM" id="SSF56112">
    <property type="entry name" value="Protein kinase-like (PK-like)"/>
    <property type="match status" value="1"/>
</dbReference>
<evidence type="ECO:0000256" key="7">
    <source>
        <dbReference type="ARBA" id="ARBA00022741"/>
    </source>
</evidence>
<dbReference type="InterPro" id="IPR000299">
    <property type="entry name" value="FERM_domain"/>
</dbReference>
<evidence type="ECO:0000313" key="22">
    <source>
        <dbReference type="RefSeq" id="XP_070487179.1"/>
    </source>
</evidence>
<feature type="domain" description="Protein kinase" evidence="18">
    <location>
        <begin position="316"/>
        <end position="574"/>
    </location>
</feature>
<dbReference type="InterPro" id="IPR036137">
    <property type="entry name" value="Focal_adhe_kin_target_dom_sf"/>
</dbReference>
<dbReference type="InterPro" id="IPR019748">
    <property type="entry name" value="FERM_central"/>
</dbReference>
<evidence type="ECO:0000256" key="10">
    <source>
        <dbReference type="ARBA" id="ARBA00023137"/>
    </source>
</evidence>
<name>A0ABM4QCL4_EQUPR</name>
<evidence type="ECO:0000256" key="15">
    <source>
        <dbReference type="ARBA" id="ARBA00051245"/>
    </source>
</evidence>
<dbReference type="PRINTS" id="PR00109">
    <property type="entry name" value="TYRKINASE"/>
</dbReference>
<dbReference type="SUPFAM" id="SSF50729">
    <property type="entry name" value="PH domain-like"/>
    <property type="match status" value="1"/>
</dbReference>
<evidence type="ECO:0000256" key="12">
    <source>
        <dbReference type="ARBA" id="ARBA00039644"/>
    </source>
</evidence>
<dbReference type="Pfam" id="PF00373">
    <property type="entry name" value="FERM_M"/>
    <property type="match status" value="1"/>
</dbReference>
<evidence type="ECO:0000259" key="19">
    <source>
        <dbReference type="PROSITE" id="PS50057"/>
    </source>
</evidence>
<evidence type="ECO:0000256" key="3">
    <source>
        <dbReference type="ARBA" id="ARBA00011903"/>
    </source>
</evidence>
<dbReference type="GO" id="GO:0016301">
    <property type="term" value="F:kinase activity"/>
    <property type="evidence" value="ECO:0007669"/>
    <property type="project" value="UniProtKB-KW"/>
</dbReference>
<keyword evidence="6" id="KW-0808">Transferase</keyword>
<dbReference type="InterPro" id="IPR041784">
    <property type="entry name" value="FAK1/PYK2_FERM_C"/>
</dbReference>
<evidence type="ECO:0000259" key="18">
    <source>
        <dbReference type="PROSITE" id="PS50011"/>
    </source>
</evidence>
<dbReference type="PROSITE" id="PS00107">
    <property type="entry name" value="PROTEIN_KINASE_ATP"/>
    <property type="match status" value="1"/>
</dbReference>
<dbReference type="InterPro" id="IPR035963">
    <property type="entry name" value="FERM_2"/>
</dbReference>
<keyword evidence="5" id="KW-0597">Phosphoprotein</keyword>
<feature type="compositionally biased region" description="Pro residues" evidence="17">
    <location>
        <begin position="763"/>
        <end position="774"/>
    </location>
</feature>
<dbReference type="InterPro" id="IPR005189">
    <property type="entry name" value="Focal_adhesion_kin_target_dom"/>
</dbReference>
<keyword evidence="9 16" id="KW-0067">ATP-binding</keyword>
<dbReference type="InterPro" id="IPR008266">
    <property type="entry name" value="Tyr_kinase_AS"/>
</dbReference>
<evidence type="ECO:0000256" key="2">
    <source>
        <dbReference type="ARBA" id="ARBA00004544"/>
    </source>
</evidence>
<keyword evidence="4" id="KW-0217">Developmental protein</keyword>
<dbReference type="InterPro" id="IPR020635">
    <property type="entry name" value="Tyr_kinase_cat_dom"/>
</dbReference>
<feature type="compositionally biased region" description="Basic and acidic residues" evidence="17">
    <location>
        <begin position="579"/>
        <end position="591"/>
    </location>
</feature>
<evidence type="ECO:0000256" key="8">
    <source>
        <dbReference type="ARBA" id="ARBA00022777"/>
    </source>
</evidence>
<evidence type="ECO:0000256" key="17">
    <source>
        <dbReference type="SAM" id="MobiDB-lite"/>
    </source>
</evidence>
<feature type="region of interest" description="Disordered" evidence="17">
    <location>
        <begin position="731"/>
        <end position="786"/>
    </location>
</feature>
<evidence type="ECO:0000256" key="11">
    <source>
        <dbReference type="ARBA" id="ARBA00023212"/>
    </source>
</evidence>
<dbReference type="PANTHER" id="PTHR46221:SF12">
    <property type="entry name" value="NON-SPECIFIC PROTEIN-TYROSINE KINASE"/>
    <property type="match status" value="1"/>
</dbReference>
<dbReference type="PROSITE" id="PS00109">
    <property type="entry name" value="PROTEIN_KINASE_TYR"/>
    <property type="match status" value="1"/>
</dbReference>
<dbReference type="Pfam" id="PF21477">
    <property type="entry name" value="FERM_C_FAK1"/>
    <property type="match status" value="1"/>
</dbReference>
<dbReference type="PANTHER" id="PTHR46221">
    <property type="entry name" value="FERM AND PDZ DOMAIN-CONTAINING PROTEIN FAMILY MEMBER"/>
    <property type="match status" value="1"/>
</dbReference>
<dbReference type="Gene3D" id="3.30.200.20">
    <property type="entry name" value="Phosphorylase Kinase, domain 1"/>
    <property type="match status" value="1"/>
</dbReference>
<feature type="region of interest" description="Disordered" evidence="17">
    <location>
        <begin position="579"/>
        <end position="628"/>
    </location>
</feature>
<evidence type="ECO:0000256" key="5">
    <source>
        <dbReference type="ARBA" id="ARBA00022553"/>
    </source>
</evidence>
<sequence length="949" mass="107473">METLLMSGYELRIRYLPKGFLNQFTEDKPTLNFFYQQVKSDYMLEIADQVDQDIALKLGCLEIRRSYWEMRGNALEKKSNYEVLEKDVGLKRFFPRSLLDSVKAKTLRKLIQQTFRQFANLNREESILKFFEILSPVYRFDKECFKCALGSSWIISVELAIGPEEGISYLTDKGCNPTHLADFNQVQTIQYSNSEDKDRKGMLQLKIAGAPEPLTVTAPSLTIAENMADLIDGYCRLVNGATQSFIIRPQKEGERALPSIPKLANSERQGVRTHAVSVSETDDYAEIIDEEDTYTMPSKSYGIDEARDYEIQRERIELGRCIGEGQFGDVHQGVYLSPENPALAVAIKTCKNCTSDSVREKFLQEALTMRQFDHPHIVKLIGVITENPVWIIMELCTLGELRSFLQVRKYNLDLASLILYAYQLSTALAYLESKRFVHRDIAARNVLVSSNDCVKLGDFGLSRYMEDSTYYKASKGKLPIKWMAPESINFRRFTSASDVWMFGVCMWEILMHGVKPFQGVKNNDVIGRIENGERLPMPPNCPPTLYSLMTKCWAYDPSRRPRFTELKAQLSTILEEEKVQQEERMRMESRRQVTVSWDSGGSDEAPPKPSRPGYPSPRSSEGFYPSPQHMVQTNHYQVSGYPGSHGVTAVAGSIYPAQASLLDQTDSWNHRPQEISMWQPNVEDSAALDLRGIGQVLPAHLMEERLIRQQQEMEEDQRWLEKEERFLKPDVRLSRGSIDREDGSLQGPTGNQHIYQPVGKPDPAAPPKKPPRPGAPGHLGSLASLSSPGDSYNEGLLCWQLQPQEISPPPTANLDRSNDRVYENVTGLVKAVIEMSSKIQPAPPEEYVPMVKEVGLALRTLLATVDETIPVLPASTHREIEMAQKLLNSDLGELINKMKLAQQYVMTSLQQEYKKQMLTAAHALAVDAKNLLDVIDQARLRMLGQTRPH</sequence>
<dbReference type="InterPro" id="IPR011009">
    <property type="entry name" value="Kinase-like_dom_sf"/>
</dbReference>
<dbReference type="GeneID" id="103561848"/>
<dbReference type="CDD" id="cd14473">
    <property type="entry name" value="FERM_B-lobe"/>
    <property type="match status" value="1"/>
</dbReference>
<dbReference type="EC" id="2.7.10.2" evidence="3"/>
<evidence type="ECO:0000256" key="9">
    <source>
        <dbReference type="ARBA" id="ARBA00022840"/>
    </source>
</evidence>
<comment type="subcellular location">
    <subcellularLocation>
        <location evidence="2">Cytoplasm</location>
        <location evidence="2">Cell cortex</location>
    </subcellularLocation>
    <subcellularLocation>
        <location evidence="1">Cytoplasm</location>
        <location evidence="1">Cytoskeleton</location>
        <location evidence="1">Cilium basal body</location>
    </subcellularLocation>
</comment>
<dbReference type="SMART" id="SM00219">
    <property type="entry name" value="TyrKc"/>
    <property type="match status" value="1"/>
</dbReference>
<reference evidence="21 22" key="1">
    <citation type="submission" date="2025-05" db="UniProtKB">
        <authorList>
            <consortium name="RefSeq"/>
        </authorList>
    </citation>
    <scope>IDENTIFICATION</scope>
    <source>
        <tissue evidence="21 22">Blood</tissue>
    </source>
</reference>
<accession>A0ABM4QCL4</accession>
<evidence type="ECO:0000256" key="16">
    <source>
        <dbReference type="PROSITE-ProRule" id="PRU10141"/>
    </source>
</evidence>
<feature type="domain" description="FERM" evidence="19">
    <location>
        <begin position="1"/>
        <end position="242"/>
    </location>
</feature>
<proteinExistence type="predicted"/>